<accession>A0ACB0KQK7</accession>
<comment type="caution">
    <text evidence="1">The sequence shown here is derived from an EMBL/GenBank/DDBJ whole genome shotgun (WGS) entry which is preliminary data.</text>
</comment>
<evidence type="ECO:0000313" key="1">
    <source>
        <dbReference type="EMBL" id="CAJ2657617.1"/>
    </source>
</evidence>
<reference evidence="1" key="1">
    <citation type="submission" date="2023-10" db="EMBL/GenBank/DDBJ databases">
        <authorList>
            <person name="Rodriguez Cubillos JULIANA M."/>
            <person name="De Vega J."/>
        </authorList>
    </citation>
    <scope>NUCLEOTIDE SEQUENCE</scope>
</reference>
<gene>
    <name evidence="1" type="ORF">MILVUS5_LOCUS24156</name>
</gene>
<name>A0ACB0KQK7_TRIPR</name>
<keyword evidence="2" id="KW-1185">Reference proteome</keyword>
<dbReference type="EMBL" id="CASHSV030000311">
    <property type="protein sequence ID" value="CAJ2657617.1"/>
    <property type="molecule type" value="Genomic_DNA"/>
</dbReference>
<evidence type="ECO:0000313" key="2">
    <source>
        <dbReference type="Proteomes" id="UP001177021"/>
    </source>
</evidence>
<protein>
    <submittedName>
        <fullName evidence="1">Uncharacterized protein</fullName>
    </submittedName>
</protein>
<proteinExistence type="predicted"/>
<organism evidence="1 2">
    <name type="scientific">Trifolium pratense</name>
    <name type="common">Red clover</name>
    <dbReference type="NCBI Taxonomy" id="57577"/>
    <lineage>
        <taxon>Eukaryota</taxon>
        <taxon>Viridiplantae</taxon>
        <taxon>Streptophyta</taxon>
        <taxon>Embryophyta</taxon>
        <taxon>Tracheophyta</taxon>
        <taxon>Spermatophyta</taxon>
        <taxon>Magnoliopsida</taxon>
        <taxon>eudicotyledons</taxon>
        <taxon>Gunneridae</taxon>
        <taxon>Pentapetalae</taxon>
        <taxon>rosids</taxon>
        <taxon>fabids</taxon>
        <taxon>Fabales</taxon>
        <taxon>Fabaceae</taxon>
        <taxon>Papilionoideae</taxon>
        <taxon>50 kb inversion clade</taxon>
        <taxon>NPAAA clade</taxon>
        <taxon>Hologalegina</taxon>
        <taxon>IRL clade</taxon>
        <taxon>Trifolieae</taxon>
        <taxon>Trifolium</taxon>
    </lineage>
</organism>
<sequence>MNGGGGNFPPSQSNGGDFILSLLQKPRPPQPSSTPSQQSLTIDPAVAMMGPTIPFSTSQYPSNGHDHLNLHPLHHHHLHQNQNLPPWSHTPSSSSYPQNTFGLLHNPFSLPRLPETHFTTNNNTTPLHFSNGVSLADDLRRLGFPIETNNNNSFVHHQQQQQQQELKLQFGSLPTVSYANTSSEVSSNGSFNGFDRNGVIGNFRSTEQTRVPPGFGNNTRGTGYWSSEVGDGELYSKRENVRLGFGERSDIRSNVGHELRLPDQLDNPGPPSGSELHSDYVDVDAIGEQLADSLLLEDELDDKNSSSATKRHGPKEKDARFSDARGKQLLSQRARTLKRQMMCRRDIDSLSVPFLSIYESLIPPEEEKLKQKQLLGLLEKLVCKEWPMARLYLYGSCANSFGVSKSDIDVCLAIQEADMDKSKIIMKLADILQSDNLQNVQALTRARVPIVKLMDPVTGISCDICINNLLAVVNTKLLRDYANIDARLRQLAFIIKHWAKSRGVNETYHGTLSSYAYVLMCIHFLQQRRPAILPCLQGMEPTYSVTVDNVDCAFFDKVEKLGHFGRHNKETIAHLVWGFFYYWAYCHDYANSVISVRTGSTISAIRIGQEGSVMIVI</sequence>
<dbReference type="Proteomes" id="UP001177021">
    <property type="component" value="Unassembled WGS sequence"/>
</dbReference>